<keyword evidence="2" id="KW-1185">Reference proteome</keyword>
<accession>A0A4Z1FBI6</accession>
<organism evidence="1 2">
    <name type="scientific">Botrytis paeoniae</name>
    <dbReference type="NCBI Taxonomy" id="278948"/>
    <lineage>
        <taxon>Eukaryota</taxon>
        <taxon>Fungi</taxon>
        <taxon>Dikarya</taxon>
        <taxon>Ascomycota</taxon>
        <taxon>Pezizomycotina</taxon>
        <taxon>Leotiomycetes</taxon>
        <taxon>Helotiales</taxon>
        <taxon>Sclerotiniaceae</taxon>
        <taxon>Botrytis</taxon>
    </lineage>
</organism>
<dbReference type="EMBL" id="PQXI01000257">
    <property type="protein sequence ID" value="TGO20888.1"/>
    <property type="molecule type" value="Genomic_DNA"/>
</dbReference>
<comment type="caution">
    <text evidence="1">The sequence shown here is derived from an EMBL/GenBank/DDBJ whole genome shotgun (WGS) entry which is preliminary data.</text>
</comment>
<evidence type="ECO:0000313" key="1">
    <source>
        <dbReference type="EMBL" id="TGO20888.1"/>
    </source>
</evidence>
<protein>
    <submittedName>
        <fullName evidence="1">Uncharacterized protein</fullName>
    </submittedName>
</protein>
<reference evidence="1 2" key="1">
    <citation type="submission" date="2017-12" db="EMBL/GenBank/DDBJ databases">
        <title>Comparative genomics of Botrytis spp.</title>
        <authorList>
            <person name="Valero-Jimenez C.A."/>
            <person name="Tapia P."/>
            <person name="Veloso J."/>
            <person name="Silva-Moreno E."/>
            <person name="Staats M."/>
            <person name="Valdes J.H."/>
            <person name="Van Kan J.A.L."/>
        </authorList>
    </citation>
    <scope>NUCLEOTIDE SEQUENCE [LARGE SCALE GENOMIC DNA]</scope>
    <source>
        <strain evidence="1 2">Bp0003</strain>
    </source>
</reference>
<name>A0A4Z1FBI6_9HELO</name>
<dbReference type="Proteomes" id="UP000297910">
    <property type="component" value="Unassembled WGS sequence"/>
</dbReference>
<sequence>MKRDAAALESDEYVNWTAGDAYELISYDIKGGKYASLTNISIALADIYGDKNRSACAEADFLRLEQGQRSFALFYIDFRKTMRYLQHSDQIQ</sequence>
<gene>
    <name evidence="1" type="ORF">BPAE_0258g00090</name>
</gene>
<dbReference type="AlphaFoldDB" id="A0A4Z1FBI6"/>
<evidence type="ECO:0000313" key="2">
    <source>
        <dbReference type="Proteomes" id="UP000297910"/>
    </source>
</evidence>
<proteinExistence type="predicted"/>